<feature type="compositionally biased region" description="Low complexity" evidence="1">
    <location>
        <begin position="189"/>
        <end position="202"/>
    </location>
</feature>
<feature type="region of interest" description="Disordered" evidence="1">
    <location>
        <begin position="127"/>
        <end position="204"/>
    </location>
</feature>
<dbReference type="Proteomes" id="UP000016930">
    <property type="component" value="Unassembled WGS sequence"/>
</dbReference>
<dbReference type="AlphaFoldDB" id="M2RMT4"/>
<feature type="compositionally biased region" description="Low complexity" evidence="1">
    <location>
        <begin position="96"/>
        <end position="106"/>
    </location>
</feature>
<dbReference type="EMBL" id="KB445793">
    <property type="protein sequence ID" value="EMD40171.1"/>
    <property type="molecule type" value="Genomic_DNA"/>
</dbReference>
<gene>
    <name evidence="2" type="ORF">CERSUDRAFT_112380</name>
</gene>
<name>M2RMT4_CERS8</name>
<evidence type="ECO:0000256" key="1">
    <source>
        <dbReference type="SAM" id="MobiDB-lite"/>
    </source>
</evidence>
<reference evidence="2 3" key="1">
    <citation type="journal article" date="2012" name="Proc. Natl. Acad. Sci. U.S.A.">
        <title>Comparative genomics of Ceriporiopsis subvermispora and Phanerochaete chrysosporium provide insight into selective ligninolysis.</title>
        <authorList>
            <person name="Fernandez-Fueyo E."/>
            <person name="Ruiz-Duenas F.J."/>
            <person name="Ferreira P."/>
            <person name="Floudas D."/>
            <person name="Hibbett D.S."/>
            <person name="Canessa P."/>
            <person name="Larrondo L.F."/>
            <person name="James T.Y."/>
            <person name="Seelenfreund D."/>
            <person name="Lobos S."/>
            <person name="Polanco R."/>
            <person name="Tello M."/>
            <person name="Honda Y."/>
            <person name="Watanabe T."/>
            <person name="Watanabe T."/>
            <person name="Ryu J.S."/>
            <person name="Kubicek C.P."/>
            <person name="Schmoll M."/>
            <person name="Gaskell J."/>
            <person name="Hammel K.E."/>
            <person name="St John F.J."/>
            <person name="Vanden Wymelenberg A."/>
            <person name="Sabat G."/>
            <person name="Splinter BonDurant S."/>
            <person name="Syed K."/>
            <person name="Yadav J.S."/>
            <person name="Doddapaneni H."/>
            <person name="Subramanian V."/>
            <person name="Lavin J.L."/>
            <person name="Oguiza J.A."/>
            <person name="Perez G."/>
            <person name="Pisabarro A.G."/>
            <person name="Ramirez L."/>
            <person name="Santoyo F."/>
            <person name="Master E."/>
            <person name="Coutinho P.M."/>
            <person name="Henrissat B."/>
            <person name="Lombard V."/>
            <person name="Magnuson J.K."/>
            <person name="Kuees U."/>
            <person name="Hori C."/>
            <person name="Igarashi K."/>
            <person name="Samejima M."/>
            <person name="Held B.W."/>
            <person name="Barry K.W."/>
            <person name="LaButti K.M."/>
            <person name="Lapidus A."/>
            <person name="Lindquist E.A."/>
            <person name="Lucas S.M."/>
            <person name="Riley R."/>
            <person name="Salamov A.A."/>
            <person name="Hoffmeister D."/>
            <person name="Schwenk D."/>
            <person name="Hadar Y."/>
            <person name="Yarden O."/>
            <person name="de Vries R.P."/>
            <person name="Wiebenga A."/>
            <person name="Stenlid J."/>
            <person name="Eastwood D."/>
            <person name="Grigoriev I.V."/>
            <person name="Berka R.M."/>
            <person name="Blanchette R.A."/>
            <person name="Kersten P."/>
            <person name="Martinez A.T."/>
            <person name="Vicuna R."/>
            <person name="Cullen D."/>
        </authorList>
    </citation>
    <scope>NUCLEOTIDE SEQUENCE [LARGE SCALE GENOMIC DNA]</scope>
    <source>
        <strain evidence="2 3">B</strain>
    </source>
</reference>
<proteinExistence type="predicted"/>
<feature type="region of interest" description="Disordered" evidence="1">
    <location>
        <begin position="1"/>
        <end position="42"/>
    </location>
</feature>
<feature type="region of interest" description="Disordered" evidence="1">
    <location>
        <begin position="86"/>
        <end position="111"/>
    </location>
</feature>
<sequence length="341" mass="36236">MRTARVAEMACTRSQAPLARRRSQDRAGADPGHRARAAGPRYHERRRAGCVRTCGMGKSPGRRAGEGWDSVERTCLGRGGCGCDMDSASHSHSRSHSQGSQGFQRSELGARGGGCRVSGLARRCGLHIDEPGRRGAGAQVRRADGGRARNHWRRTARASVFSLNHPSPTRTPPDLGLEIATPSRPSLRARPAAPGHAGGSAPVRTVRGRGHAFRQRRHSLLQCAGGSPRSAWARRRGTAGQAQGWVWGDPRESAARGTEFVLSRVPVVSTAGMGSGIAMSRGDGLPGRRRGCLRHSGRGDAGGNARRMAQGRGQPGGHFAGWADTAEDTGGRAARSWLRKI</sequence>
<keyword evidence="3" id="KW-1185">Reference proteome</keyword>
<evidence type="ECO:0000313" key="2">
    <source>
        <dbReference type="EMBL" id="EMD40171.1"/>
    </source>
</evidence>
<evidence type="ECO:0000313" key="3">
    <source>
        <dbReference type="Proteomes" id="UP000016930"/>
    </source>
</evidence>
<feature type="region of interest" description="Disordered" evidence="1">
    <location>
        <begin position="295"/>
        <end position="335"/>
    </location>
</feature>
<accession>M2RMT4</accession>
<protein>
    <submittedName>
        <fullName evidence="2">Uncharacterized protein</fullName>
    </submittedName>
</protein>
<dbReference type="HOGENOM" id="CLU_813798_0_0_1"/>
<feature type="compositionally biased region" description="Basic and acidic residues" evidence="1">
    <location>
        <begin position="22"/>
        <end position="33"/>
    </location>
</feature>
<organism evidence="2 3">
    <name type="scientific">Ceriporiopsis subvermispora (strain B)</name>
    <name type="common">White-rot fungus</name>
    <name type="synonym">Gelatoporia subvermispora</name>
    <dbReference type="NCBI Taxonomy" id="914234"/>
    <lineage>
        <taxon>Eukaryota</taxon>
        <taxon>Fungi</taxon>
        <taxon>Dikarya</taxon>
        <taxon>Basidiomycota</taxon>
        <taxon>Agaricomycotina</taxon>
        <taxon>Agaricomycetes</taxon>
        <taxon>Polyporales</taxon>
        <taxon>Gelatoporiaceae</taxon>
        <taxon>Gelatoporia</taxon>
    </lineage>
</organism>